<dbReference type="AlphaFoldDB" id="G4TH53"/>
<proteinExistence type="predicted"/>
<feature type="region of interest" description="Disordered" evidence="1">
    <location>
        <begin position="781"/>
        <end position="845"/>
    </location>
</feature>
<dbReference type="Proteomes" id="UP000007148">
    <property type="component" value="Unassembled WGS sequence"/>
</dbReference>
<feature type="region of interest" description="Disordered" evidence="1">
    <location>
        <begin position="955"/>
        <end position="986"/>
    </location>
</feature>
<dbReference type="InParanoid" id="G4TH53"/>
<feature type="region of interest" description="Disordered" evidence="1">
    <location>
        <begin position="706"/>
        <end position="725"/>
    </location>
</feature>
<name>G4TH53_SERID</name>
<dbReference type="EMBL" id="CAFZ01000089">
    <property type="protein sequence ID" value="CCA70636.1"/>
    <property type="molecule type" value="Genomic_DNA"/>
</dbReference>
<feature type="region of interest" description="Disordered" evidence="1">
    <location>
        <begin position="1008"/>
        <end position="1029"/>
    </location>
</feature>
<dbReference type="SUPFAM" id="SSF57184">
    <property type="entry name" value="Growth factor receptor domain"/>
    <property type="match status" value="1"/>
</dbReference>
<gene>
    <name evidence="4" type="ORF">PIIN_04572</name>
</gene>
<dbReference type="InterPro" id="IPR006212">
    <property type="entry name" value="Furin_repeat"/>
</dbReference>
<evidence type="ECO:0000256" key="2">
    <source>
        <dbReference type="SAM" id="Phobius"/>
    </source>
</evidence>
<dbReference type="OMA" id="AYNHHEL"/>
<feature type="compositionally biased region" description="Basic and acidic residues" evidence="1">
    <location>
        <begin position="706"/>
        <end position="724"/>
    </location>
</feature>
<dbReference type="OrthoDB" id="18487at2759"/>
<evidence type="ECO:0008006" key="6">
    <source>
        <dbReference type="Google" id="ProtNLM"/>
    </source>
</evidence>
<feature type="signal peptide" evidence="3">
    <location>
        <begin position="1"/>
        <end position="21"/>
    </location>
</feature>
<keyword evidence="2" id="KW-1133">Transmembrane helix</keyword>
<sequence length="1029" mass="112640">MSTRFLSFLLAAAAAANVAQGAQTVTVCSAGECLTGQSNITRLGAVLSSQSNSYLLLPGQYTSSVQPASLEQALVSATSTITFTTGFSNSTTATTPSLPLNVALQPGLLNYPSDLYTGDPSFIALPQSVNGSLSSTGLSRGSIILAANTVATIEATNNGPKTPWQDPFNLFLSNRRAALRPARPPPSVPWPELANARLASRARAVRAARKVSLVLSVRNVRLGAPTAMTESTALASVARQIYPRMHPKTAIAPMVCAEELAPPRRARARPDGRRAPITMALSAPLAPLVSSRRLTETAKSAVLAVHNARMARASAPNAIMDSFPAMGSIKSVSSLHLNAQAASFPIRRRRPDVRPAIPPVRRAMVLPPPTVSRALLAHSSTMVAVLPSRLLQARESALEATWSPTHSRVSSQPVDFFPSQMHCLLARQGFDWRQMRGFLPSRIFCFGRCLHNSSCKTCTGKADFCTSCASGIVFNGTCVSTCPNNTFNSNGVCTQCHPDCATCNGPGFNQCVSCPSSSPVLTSSNRCVKTCAKSEYLDSASGSCKTCDSSCASCSGGGASSCLSCNSNKQVLRAGKCVDVNCGSNSGPTSGLGVCLAELVQVPNNPTTPTIPPLDPNAQQPSSGGGHKLTWWQILLIVLGALLLLILLLLLWRRRARQKRAQETEQFKRNLKKQGLWSKLWRNPFAAWWARRRSAALARRSQDVERMSDAKDWKSNSSSADRRTAVGVPKSISRGSWVTMGQHTQRRGSFEGRSYMSGPNFAGLGAIHENRRYGDDAWERAHSTSGRSYERSISDGQSRRYKDEPRGESRYWGQEIEQEDVRSERTYDPYQYPRPDSRGSRDREDLVSIIKSEYTEGDRYDDRHYNHQRSHTRDDRSYRGDYPQSVSTRQTQSRHYRRDEPRSYGRGGETPSVYSQSTGHPPLRQMQMRMPMPPISFHHEEPPRDAVLSSRFSMSTTAASMHPPSKIQRKSPPAEPVPELKEPPRQLTDAEMYKMSKLFPELLKLVSPTKKEHSPPAAHTSPNRNPFRI</sequence>
<feature type="region of interest" description="Disordered" evidence="1">
    <location>
        <begin position="858"/>
        <end position="928"/>
    </location>
</feature>
<keyword evidence="2" id="KW-0812">Transmembrane</keyword>
<dbReference type="Gene3D" id="2.10.220.10">
    <property type="entry name" value="Hormone Receptor, Insulin-like Growth Factor Receptor 1, Chain A, domain 2"/>
    <property type="match status" value="2"/>
</dbReference>
<feature type="compositionally biased region" description="Polar residues" evidence="1">
    <location>
        <begin position="1020"/>
        <end position="1029"/>
    </location>
</feature>
<dbReference type="STRING" id="1109443.G4TH53"/>
<dbReference type="CDD" id="cd00064">
    <property type="entry name" value="FU"/>
    <property type="match status" value="3"/>
</dbReference>
<keyword evidence="5" id="KW-1185">Reference proteome</keyword>
<dbReference type="HOGENOM" id="CLU_294584_0_0_1"/>
<dbReference type="SMART" id="SM00261">
    <property type="entry name" value="FU"/>
    <property type="match status" value="3"/>
</dbReference>
<protein>
    <recommendedName>
        <fullName evidence="6">TNFR-Cys domain-containing protein</fullName>
    </recommendedName>
</protein>
<evidence type="ECO:0000256" key="1">
    <source>
        <dbReference type="SAM" id="MobiDB-lite"/>
    </source>
</evidence>
<comment type="caution">
    <text evidence="4">The sequence shown here is derived from an EMBL/GenBank/DDBJ whole genome shotgun (WGS) entry which is preliminary data.</text>
</comment>
<dbReference type="InterPro" id="IPR009030">
    <property type="entry name" value="Growth_fac_rcpt_cys_sf"/>
</dbReference>
<evidence type="ECO:0000313" key="4">
    <source>
        <dbReference type="EMBL" id="CCA70636.1"/>
    </source>
</evidence>
<feature type="transmembrane region" description="Helical" evidence="2">
    <location>
        <begin position="631"/>
        <end position="652"/>
    </location>
</feature>
<keyword evidence="3" id="KW-0732">Signal</keyword>
<reference evidence="4 5" key="1">
    <citation type="journal article" date="2011" name="PLoS Pathog.">
        <title>Endophytic Life Strategies Decoded by Genome and Transcriptome Analyses of the Mutualistic Root Symbiont Piriformospora indica.</title>
        <authorList>
            <person name="Zuccaro A."/>
            <person name="Lahrmann U."/>
            <person name="Guldener U."/>
            <person name="Langen G."/>
            <person name="Pfiffi S."/>
            <person name="Biedenkopf D."/>
            <person name="Wong P."/>
            <person name="Samans B."/>
            <person name="Grimm C."/>
            <person name="Basiewicz M."/>
            <person name="Murat C."/>
            <person name="Martin F."/>
            <person name="Kogel K.H."/>
        </authorList>
    </citation>
    <scope>NUCLEOTIDE SEQUENCE [LARGE SCALE GENOMIC DNA]</scope>
    <source>
        <strain evidence="4 5">DSM 11827</strain>
    </source>
</reference>
<feature type="compositionally biased region" description="Basic and acidic residues" evidence="1">
    <location>
        <begin position="835"/>
        <end position="845"/>
    </location>
</feature>
<evidence type="ECO:0000256" key="3">
    <source>
        <dbReference type="SAM" id="SignalP"/>
    </source>
</evidence>
<keyword evidence="2" id="KW-0472">Membrane</keyword>
<feature type="compositionally biased region" description="Basic and acidic residues" evidence="1">
    <location>
        <begin position="858"/>
        <end position="879"/>
    </location>
</feature>
<feature type="chain" id="PRO_5003468505" description="TNFR-Cys domain-containing protein" evidence="3">
    <location>
        <begin position="22"/>
        <end position="1029"/>
    </location>
</feature>
<accession>G4TH53</accession>
<feature type="compositionally biased region" description="Polar residues" evidence="1">
    <location>
        <begin position="884"/>
        <end position="893"/>
    </location>
</feature>
<evidence type="ECO:0000313" key="5">
    <source>
        <dbReference type="Proteomes" id="UP000007148"/>
    </source>
</evidence>
<organism evidence="4 5">
    <name type="scientific">Serendipita indica (strain DSM 11827)</name>
    <name type="common">Root endophyte fungus</name>
    <name type="synonym">Piriformospora indica</name>
    <dbReference type="NCBI Taxonomy" id="1109443"/>
    <lineage>
        <taxon>Eukaryota</taxon>
        <taxon>Fungi</taxon>
        <taxon>Dikarya</taxon>
        <taxon>Basidiomycota</taxon>
        <taxon>Agaricomycotina</taxon>
        <taxon>Agaricomycetes</taxon>
        <taxon>Sebacinales</taxon>
        <taxon>Serendipitaceae</taxon>
        <taxon>Serendipita</taxon>
    </lineage>
</organism>
<dbReference type="eggNOG" id="KOG3525">
    <property type="taxonomic scope" value="Eukaryota"/>
</dbReference>
<feature type="compositionally biased region" description="Basic and acidic residues" evidence="1">
    <location>
        <begin position="781"/>
        <end position="809"/>
    </location>
</feature>